<accession>A0A0G4HYE0</accession>
<feature type="compositionally biased region" description="Basic residues" evidence="1">
    <location>
        <begin position="137"/>
        <end position="155"/>
    </location>
</feature>
<feature type="compositionally biased region" description="Basic and acidic residues" evidence="1">
    <location>
        <begin position="111"/>
        <end position="136"/>
    </location>
</feature>
<protein>
    <submittedName>
        <fullName evidence="2">Uncharacterized protein</fullName>
    </submittedName>
</protein>
<dbReference type="VEuPathDB" id="CryptoDB:Cvel_33555"/>
<dbReference type="EMBL" id="CDMZ01004375">
    <property type="protein sequence ID" value="CEM49550.1"/>
    <property type="molecule type" value="Genomic_DNA"/>
</dbReference>
<sequence>MSPLCVLFNPTTLPHIRCFAFTQQRDVELHLKNAHGLSGRDIGRRRVRAALDWWSVRATKRQIGLVPRFAREVLKHDSTLRYWWWDGRMNAFRFNDLRDFLLPGGVAEDEQHLIHPPDDPRNSSWRPERIGQDSRQRWRQLMRQMRRQQSRRGRGNMHENDNNLETDDNSDEGPVRRGGQGPGSYGGMRAVRRPGEYLEDENWNREPPSLPSFSPICQPCDGKGDGTAKGDTQSLSSPRRRKGRLVSRPFDDESDGESVGGRTWETDSRRMHGGRPEPHCLNTASPSGPFCHDCTLPLRPSSDSCERCGMPENETVLRRLAVMQRRTVELSGGTLAELPLWRVYNQGYCASRFENLLRQYRNMCSQLGLNSRRVLAHRCGKCGRRLVGDRCPACGWKRNGRSVERVEGPHETAMRQSLSASLPPVPHSPPNPSPHESQQPQRTPHRASAPPNVSPREQLLRQIAVLQQQRVTLGQQSRDRLFFEVEESHARWIVTRATYPGWDSFKEYYRKCARAGIPHTLHLHQRCPRCGLMCDACRCSMTSM</sequence>
<reference evidence="2" key="1">
    <citation type="submission" date="2014-11" db="EMBL/GenBank/DDBJ databases">
        <authorList>
            <person name="Otto D Thomas"/>
            <person name="Naeem Raeece"/>
        </authorList>
    </citation>
    <scope>NUCLEOTIDE SEQUENCE</scope>
</reference>
<evidence type="ECO:0000313" key="2">
    <source>
        <dbReference type="EMBL" id="CEM49550.1"/>
    </source>
</evidence>
<gene>
    <name evidence="2" type="ORF">Cvel_33555</name>
</gene>
<dbReference type="AlphaFoldDB" id="A0A0G4HYE0"/>
<evidence type="ECO:0000256" key="1">
    <source>
        <dbReference type="SAM" id="MobiDB-lite"/>
    </source>
</evidence>
<proteinExistence type="predicted"/>
<name>A0A0G4HYE0_9ALVE</name>
<feature type="compositionally biased region" description="Pro residues" evidence="1">
    <location>
        <begin position="423"/>
        <end position="433"/>
    </location>
</feature>
<feature type="compositionally biased region" description="Basic and acidic residues" evidence="1">
    <location>
        <begin position="264"/>
        <end position="278"/>
    </location>
</feature>
<feature type="compositionally biased region" description="Acidic residues" evidence="1">
    <location>
        <begin position="162"/>
        <end position="171"/>
    </location>
</feature>
<organism evidence="2">
    <name type="scientific">Chromera velia CCMP2878</name>
    <dbReference type="NCBI Taxonomy" id="1169474"/>
    <lineage>
        <taxon>Eukaryota</taxon>
        <taxon>Sar</taxon>
        <taxon>Alveolata</taxon>
        <taxon>Colpodellida</taxon>
        <taxon>Chromeraceae</taxon>
        <taxon>Chromera</taxon>
    </lineage>
</organism>
<feature type="compositionally biased region" description="Gly residues" evidence="1">
    <location>
        <begin position="176"/>
        <end position="186"/>
    </location>
</feature>
<feature type="region of interest" description="Disordered" evidence="1">
    <location>
        <begin position="111"/>
        <end position="279"/>
    </location>
</feature>
<feature type="region of interest" description="Disordered" evidence="1">
    <location>
        <begin position="405"/>
        <end position="454"/>
    </location>
</feature>